<keyword evidence="2" id="KW-1185">Reference proteome</keyword>
<gene>
    <name evidence="1" type="ORF">SAMN05216429_104136</name>
</gene>
<sequence length="182" mass="20682">MALKATIFKATLHIADMDRQYYADQSVTIARHPSETDERMMIRLLAFALNASDALEFTKGLSTDDEPELWARTLTNDIELWVELGLPDEDRLRKACNRSRQVILYTYGGRAVPVWWEKHHNKLARFGNLRIIDLPAEQTAELAQMAQRSMELQINIQDGEVTVTDGEAVTSLTPVQKLPAKD</sequence>
<dbReference type="PIRSF" id="PIRSF011484">
    <property type="entry name" value="YaeQ"/>
    <property type="match status" value="1"/>
</dbReference>
<dbReference type="SUPFAM" id="SSF52980">
    <property type="entry name" value="Restriction endonuclease-like"/>
    <property type="match status" value="1"/>
</dbReference>
<dbReference type="SMART" id="SM01322">
    <property type="entry name" value="YaeQ"/>
    <property type="match status" value="1"/>
</dbReference>
<evidence type="ECO:0000313" key="2">
    <source>
        <dbReference type="Proteomes" id="UP000199445"/>
    </source>
</evidence>
<dbReference type="Proteomes" id="UP000199445">
    <property type="component" value="Unassembled WGS sequence"/>
</dbReference>
<dbReference type="OrthoDB" id="5293309at2"/>
<dbReference type="InterPro" id="IPR011335">
    <property type="entry name" value="Restrct_endonuc-II-like"/>
</dbReference>
<accession>A0A1I3T118</accession>
<dbReference type="Gene3D" id="3.10.640.10">
    <property type="entry name" value="Restriction endonuclease-like alpha-beta roll domain"/>
    <property type="match status" value="1"/>
</dbReference>
<dbReference type="PANTHER" id="PTHR38784">
    <property type="entry name" value="SUCROSE PHOSPHORYLASE"/>
    <property type="match status" value="1"/>
</dbReference>
<dbReference type="Pfam" id="PF07152">
    <property type="entry name" value="YaeQ"/>
    <property type="match status" value="1"/>
</dbReference>
<dbReference type="PANTHER" id="PTHR38784:SF1">
    <property type="entry name" value="SUCROSE PHOSPHORYLASE"/>
    <property type="match status" value="1"/>
</dbReference>
<protein>
    <submittedName>
        <fullName evidence="1">Uncharacterized conserved protein YaeQ, suppresses RfaH defect</fullName>
    </submittedName>
</protein>
<organism evidence="1 2">
    <name type="scientific">Marinobacter persicus</name>
    <dbReference type="NCBI Taxonomy" id="930118"/>
    <lineage>
        <taxon>Bacteria</taxon>
        <taxon>Pseudomonadati</taxon>
        <taxon>Pseudomonadota</taxon>
        <taxon>Gammaproteobacteria</taxon>
        <taxon>Pseudomonadales</taxon>
        <taxon>Marinobacteraceae</taxon>
        <taxon>Marinobacter</taxon>
    </lineage>
</organism>
<dbReference type="CDD" id="cd22368">
    <property type="entry name" value="YaeQ-like"/>
    <property type="match status" value="1"/>
</dbReference>
<reference evidence="1 2" key="1">
    <citation type="submission" date="2016-10" db="EMBL/GenBank/DDBJ databases">
        <authorList>
            <person name="de Groot N.N."/>
        </authorList>
    </citation>
    <scope>NUCLEOTIDE SEQUENCE [LARGE SCALE GENOMIC DNA]</scope>
    <source>
        <strain evidence="1 2">IBRC-M 10445</strain>
    </source>
</reference>
<evidence type="ECO:0000313" key="1">
    <source>
        <dbReference type="EMBL" id="SFJ63541.1"/>
    </source>
</evidence>
<dbReference type="EMBL" id="FOSC01000004">
    <property type="protein sequence ID" value="SFJ63541.1"/>
    <property type="molecule type" value="Genomic_DNA"/>
</dbReference>
<proteinExistence type="predicted"/>
<dbReference type="InterPro" id="IPR038590">
    <property type="entry name" value="YaeQ_sf"/>
</dbReference>
<dbReference type="AlphaFoldDB" id="A0A1I3T118"/>
<name>A0A1I3T118_9GAMM</name>
<dbReference type="InterPro" id="IPR009822">
    <property type="entry name" value="YaeQ"/>
</dbReference>
<dbReference type="RefSeq" id="WP_091702870.1">
    <property type="nucleotide sequence ID" value="NZ_BMYN01000001.1"/>
</dbReference>